<feature type="domain" description="Nephrocystin 3-like N-terminal" evidence="2">
    <location>
        <begin position="182"/>
        <end position="321"/>
    </location>
</feature>
<dbReference type="Proteomes" id="UP000760494">
    <property type="component" value="Unassembled WGS sequence"/>
</dbReference>
<sequence>MDPLSITASVFAIIQMSDRVAGVCKYYIDTVKTYPKELRVIFIENKSLGVVCEGLQFLKQDNVDDAAIVARLAGSDGPIAECEKTIEQLESLLPSPTAPPNSTPEARMQRFQLALDALAWIRKSDKAKILLRNLTRFKSTISLAIEGSLLLTQSQVREICKWLQHTDPSPEHDAARELHEEGTGNWVLGSGEWNDWLKLKTRCLWIHGITGTGKTVLAAYLIDQIRKMCERQGDQKIHCVYYYCSCKRNQDEAIPFLRWLVSQLCRQKNDVPEHVSKLFQSGTLPGLQQLLGILHDLLADLNHLFVVIEAAEQSNRLRSLLDREDVGIPRRSLLKVVRSLMTDIRFEKVQLLLTSCPNEHIKATMSGISDGISMSNLDVEEDVRLFIKARLRSEPGFLDWPQNFWDDAARGLCKSVKRGFRWIDDTLDGLLGVPLEGLEDAIGVLHEELVEWSLTQNVGV</sequence>
<dbReference type="InterPro" id="IPR056884">
    <property type="entry name" value="NPHP3-like_N"/>
</dbReference>
<dbReference type="Gene3D" id="3.40.50.300">
    <property type="entry name" value="P-loop containing nucleotide triphosphate hydrolases"/>
    <property type="match status" value="1"/>
</dbReference>
<dbReference type="PANTHER" id="PTHR10039:SF16">
    <property type="entry name" value="GPI INOSITOL-DEACYLASE"/>
    <property type="match status" value="1"/>
</dbReference>
<dbReference type="PANTHER" id="PTHR10039">
    <property type="entry name" value="AMELOGENIN"/>
    <property type="match status" value="1"/>
</dbReference>
<name>A0A9Q9U7A9_FUSFU</name>
<evidence type="ECO:0000259" key="2">
    <source>
        <dbReference type="Pfam" id="PF24883"/>
    </source>
</evidence>
<evidence type="ECO:0000256" key="1">
    <source>
        <dbReference type="ARBA" id="ARBA00022737"/>
    </source>
</evidence>
<dbReference type="SUPFAM" id="SSF52540">
    <property type="entry name" value="P-loop containing nucleoside triphosphate hydrolases"/>
    <property type="match status" value="1"/>
</dbReference>
<reference evidence="3" key="1">
    <citation type="submission" date="2019-05" db="EMBL/GenBank/DDBJ databases">
        <authorList>
            <person name="Piombo E."/>
        </authorList>
    </citation>
    <scope>NUCLEOTIDE SEQUENCE</scope>
    <source>
        <strain evidence="3">C2S</strain>
    </source>
</reference>
<dbReference type="Pfam" id="PF24883">
    <property type="entry name" value="NPHP3_N"/>
    <property type="match status" value="1"/>
</dbReference>
<dbReference type="AlphaFoldDB" id="A0A9Q9U7A9"/>
<evidence type="ECO:0000313" key="3">
    <source>
        <dbReference type="EMBL" id="VTT63609.1"/>
    </source>
</evidence>
<dbReference type="EMBL" id="CABFJX010000112">
    <property type="protein sequence ID" value="VTT63609.1"/>
    <property type="molecule type" value="Genomic_DNA"/>
</dbReference>
<protein>
    <recommendedName>
        <fullName evidence="2">Nephrocystin 3-like N-terminal domain-containing protein</fullName>
    </recommendedName>
</protein>
<gene>
    <name evidence="3" type="ORF">C2S_558</name>
</gene>
<comment type="caution">
    <text evidence="3">The sequence shown here is derived from an EMBL/GenBank/DDBJ whole genome shotgun (WGS) entry which is preliminary data.</text>
</comment>
<proteinExistence type="predicted"/>
<organism evidence="3 4">
    <name type="scientific">Fusarium fujikuroi</name>
    <name type="common">Bakanae and foot rot disease fungus</name>
    <name type="synonym">Gibberella fujikuroi</name>
    <dbReference type="NCBI Taxonomy" id="5127"/>
    <lineage>
        <taxon>Eukaryota</taxon>
        <taxon>Fungi</taxon>
        <taxon>Dikarya</taxon>
        <taxon>Ascomycota</taxon>
        <taxon>Pezizomycotina</taxon>
        <taxon>Sordariomycetes</taxon>
        <taxon>Hypocreomycetidae</taxon>
        <taxon>Hypocreales</taxon>
        <taxon>Nectriaceae</taxon>
        <taxon>Fusarium</taxon>
        <taxon>Fusarium fujikuroi species complex</taxon>
    </lineage>
</organism>
<accession>A0A9Q9U7A9</accession>
<evidence type="ECO:0000313" key="4">
    <source>
        <dbReference type="Proteomes" id="UP000760494"/>
    </source>
</evidence>
<dbReference type="InterPro" id="IPR027417">
    <property type="entry name" value="P-loop_NTPase"/>
</dbReference>
<keyword evidence="1" id="KW-0677">Repeat</keyword>